<dbReference type="Gene3D" id="2.10.109.10">
    <property type="entry name" value="Umud Fragment, subunit A"/>
    <property type="match status" value="1"/>
</dbReference>
<evidence type="ECO:0000313" key="4">
    <source>
        <dbReference type="EMBL" id="SFM78602.1"/>
    </source>
</evidence>
<dbReference type="Gene3D" id="3.40.50.300">
    <property type="entry name" value="P-loop containing nucleotide triphosphate hydrolases"/>
    <property type="match status" value="2"/>
</dbReference>
<dbReference type="Gene3D" id="3.30.870.10">
    <property type="entry name" value="Endonuclease Chain A"/>
    <property type="match status" value="1"/>
</dbReference>
<organism evidence="4 5">
    <name type="scientific">Marinobacter pelagius</name>
    <dbReference type="NCBI Taxonomy" id="379482"/>
    <lineage>
        <taxon>Bacteria</taxon>
        <taxon>Pseudomonadati</taxon>
        <taxon>Pseudomonadota</taxon>
        <taxon>Gammaproteobacteria</taxon>
        <taxon>Pseudomonadales</taxon>
        <taxon>Marinobacteraceae</taxon>
        <taxon>Marinobacter</taxon>
    </lineage>
</organism>
<dbReference type="Pfam" id="PF00717">
    <property type="entry name" value="Peptidase_S24"/>
    <property type="match status" value="1"/>
</dbReference>
<gene>
    <name evidence="4" type="ORF">SAMN04487961_1237</name>
</gene>
<proteinExistence type="predicted"/>
<keyword evidence="4" id="KW-0808">Transferase</keyword>
<dbReference type="InterPro" id="IPR014001">
    <property type="entry name" value="Helicase_ATP-bd"/>
</dbReference>
<dbReference type="InterPro" id="IPR015927">
    <property type="entry name" value="Peptidase_S24_S26A/B/C"/>
</dbReference>
<dbReference type="InterPro" id="IPR036286">
    <property type="entry name" value="LexA/Signal_pep-like_sf"/>
</dbReference>
<dbReference type="PANTHER" id="PTHR47396">
    <property type="entry name" value="TYPE I RESTRICTION ENZYME ECOKI R PROTEIN"/>
    <property type="match status" value="1"/>
</dbReference>
<dbReference type="CDD" id="cd06529">
    <property type="entry name" value="S24_LexA-like"/>
    <property type="match status" value="1"/>
</dbReference>
<dbReference type="GO" id="GO:0003677">
    <property type="term" value="F:DNA binding"/>
    <property type="evidence" value="ECO:0007669"/>
    <property type="project" value="InterPro"/>
</dbReference>
<feature type="domain" description="Helicase C-terminal" evidence="3">
    <location>
        <begin position="610"/>
        <end position="765"/>
    </location>
</feature>
<feature type="domain" description="Helicase ATP-binding" evidence="2">
    <location>
        <begin position="408"/>
        <end position="558"/>
    </location>
</feature>
<dbReference type="OrthoDB" id="9804086at2"/>
<dbReference type="PROSITE" id="PS51192">
    <property type="entry name" value="HELICASE_ATP_BIND_1"/>
    <property type="match status" value="1"/>
</dbReference>
<evidence type="ECO:0000313" key="5">
    <source>
        <dbReference type="Proteomes" id="UP000199339"/>
    </source>
</evidence>
<evidence type="ECO:0000256" key="1">
    <source>
        <dbReference type="SAM" id="MobiDB-lite"/>
    </source>
</evidence>
<accession>A0A1I4TPE2</accession>
<dbReference type="InterPro" id="IPR050742">
    <property type="entry name" value="Helicase_Restrict-Modif_Enz"/>
</dbReference>
<dbReference type="AlphaFoldDB" id="A0A1I4TPE2"/>
<dbReference type="CDD" id="cd02440">
    <property type="entry name" value="AdoMet_MTases"/>
    <property type="match status" value="1"/>
</dbReference>
<dbReference type="InterPro" id="IPR041698">
    <property type="entry name" value="Methyltransf_25"/>
</dbReference>
<dbReference type="Pfam" id="PF13091">
    <property type="entry name" value="PLDc_2"/>
    <property type="match status" value="1"/>
</dbReference>
<dbReference type="CDD" id="cd09205">
    <property type="entry name" value="PLDc_N_DEXD_b3"/>
    <property type="match status" value="1"/>
</dbReference>
<dbReference type="RefSeq" id="WP_092000252.1">
    <property type="nucleotide sequence ID" value="NZ_FOUR01000002.1"/>
</dbReference>
<dbReference type="SMART" id="SM00487">
    <property type="entry name" value="DEXDc"/>
    <property type="match status" value="1"/>
</dbReference>
<protein>
    <submittedName>
        <fullName evidence="4">Methyltransferase domain-containing protein</fullName>
    </submittedName>
</protein>
<dbReference type="PANTHER" id="PTHR47396:SF1">
    <property type="entry name" value="ATP-DEPENDENT HELICASE IRC3-RELATED"/>
    <property type="match status" value="1"/>
</dbReference>
<keyword evidence="4" id="KW-0489">Methyltransferase</keyword>
<dbReference type="GO" id="GO:0008168">
    <property type="term" value="F:methyltransferase activity"/>
    <property type="evidence" value="ECO:0007669"/>
    <property type="project" value="UniProtKB-KW"/>
</dbReference>
<dbReference type="EMBL" id="FOUR01000002">
    <property type="protein sequence ID" value="SFM78602.1"/>
    <property type="molecule type" value="Genomic_DNA"/>
</dbReference>
<dbReference type="PROSITE" id="PS51194">
    <property type="entry name" value="HELICASE_CTER"/>
    <property type="match status" value="1"/>
</dbReference>
<dbReference type="SUPFAM" id="SSF56024">
    <property type="entry name" value="Phospholipase D/nuclease"/>
    <property type="match status" value="1"/>
</dbReference>
<dbReference type="SUPFAM" id="SSF53335">
    <property type="entry name" value="S-adenosyl-L-methionine-dependent methyltransferases"/>
    <property type="match status" value="1"/>
</dbReference>
<evidence type="ECO:0000259" key="2">
    <source>
        <dbReference type="PROSITE" id="PS51192"/>
    </source>
</evidence>
<name>A0A1I4TPE2_9GAMM</name>
<dbReference type="Pfam" id="PF13649">
    <property type="entry name" value="Methyltransf_25"/>
    <property type="match status" value="1"/>
</dbReference>
<dbReference type="Pfam" id="PF11907">
    <property type="entry name" value="DUF3427"/>
    <property type="match status" value="1"/>
</dbReference>
<evidence type="ECO:0000259" key="3">
    <source>
        <dbReference type="PROSITE" id="PS51194"/>
    </source>
</evidence>
<dbReference type="GO" id="GO:0005829">
    <property type="term" value="C:cytosol"/>
    <property type="evidence" value="ECO:0007669"/>
    <property type="project" value="TreeGrafter"/>
</dbReference>
<dbReference type="GO" id="GO:0032259">
    <property type="term" value="P:methylation"/>
    <property type="evidence" value="ECO:0007669"/>
    <property type="project" value="UniProtKB-KW"/>
</dbReference>
<dbReference type="SUPFAM" id="SSF51306">
    <property type="entry name" value="LexA/Signal peptidase"/>
    <property type="match status" value="1"/>
</dbReference>
<dbReference type="Pfam" id="PF00271">
    <property type="entry name" value="Helicase_C"/>
    <property type="match status" value="1"/>
</dbReference>
<dbReference type="Proteomes" id="UP000199339">
    <property type="component" value="Unassembled WGS sequence"/>
</dbReference>
<keyword evidence="5" id="KW-1185">Reference proteome</keyword>
<dbReference type="InterPro" id="IPR029063">
    <property type="entry name" value="SAM-dependent_MTases_sf"/>
</dbReference>
<dbReference type="Pfam" id="PF04851">
    <property type="entry name" value="ResIII"/>
    <property type="match status" value="1"/>
</dbReference>
<dbReference type="InterPro" id="IPR006935">
    <property type="entry name" value="Helicase/UvrB_N"/>
</dbReference>
<dbReference type="GO" id="GO:0005524">
    <property type="term" value="F:ATP binding"/>
    <property type="evidence" value="ECO:0007669"/>
    <property type="project" value="InterPro"/>
</dbReference>
<dbReference type="CDD" id="cd18032">
    <property type="entry name" value="DEXHc_RE_I_III_res"/>
    <property type="match status" value="1"/>
</dbReference>
<feature type="region of interest" description="Disordered" evidence="1">
    <location>
        <begin position="373"/>
        <end position="399"/>
    </location>
</feature>
<dbReference type="InterPro" id="IPR027417">
    <property type="entry name" value="P-loop_NTPase"/>
</dbReference>
<dbReference type="SUPFAM" id="SSF52540">
    <property type="entry name" value="P-loop containing nucleoside triphosphate hydrolases"/>
    <property type="match status" value="1"/>
</dbReference>
<dbReference type="CDD" id="cd18799">
    <property type="entry name" value="SF2_C_EcoAI-like"/>
    <property type="match status" value="1"/>
</dbReference>
<sequence length="1280" mass="145002">MPDTLGYYDNNAEAFVESTFEVAMDKIYGEFLHLIPDGGHILDAGCGSGRDALFFKTRGYRVSAFDGSAAIAALASQKTGIEVQHRLFSDVNESHVYDGIWACASLLHLPAIEIPDAIVALWESLKPGGSLYMSFKIGSGERQQGGRHFTDANEDLAQDWTRNLPGLKSCHMWRTDDQRQDHDEQWLNVLLTKETAPHHRLTTGGKQHHFLPKLCKAIQSADQVDMAVAFVKTTGLNLLFPDLISALQRESGSARLRILTSDYLDITDPEALRKLILLQEHGAQVRVYQSQGSSFHMKAYLFSGQRGSQSWGRAFIGSSNISAQALQDGLEWNYQVDFPPDTGYLEAVSRFEELFRHPNVIPLTDHWIDDYAARRRPPPQPVAPGSNEQEAPPTPNPVQKDALNALARSREEGYRRGLVVLATGLGKTWLSAFDAVQMGARRVLFVAHREEILYQAAETFLRIKPESRVGFYMGKHRDVAVDILCASVQTLGKGVHLERFSPSHFDYIVVDEFHHASAPIYHRLLSYFAPQFLLGLTATPDRTDRADILSLCDDNLVHEYPLFDGVKDRHLVPFHYFGIYDDTVDYQEIPWRNGKFDPNLLAHKLATLGRARHALRVWRQHRQSRTLAFCVSRLHADFMADQFSRQGVAAASVHGESDMSRGEALELLQDGQLEIVFSVDLFNEGVDLPAIDTVLLLRPTESKVLFLQQIGRGLRRCEETGKQKLVVMDFVGNHQSFLHKPQALMGRAMNHRQLADFARKAEEHRLELPDGCFINYDLKVIEFLKGLDQNGAEKDYQALRDTLGRRPTLTEYYHFGANLKQTRKQHGSWFGLLRDMDDLGETEVALMDSFNHFLVEVENTAMSKSFKMVLLEAFQQLGGWNDAPLLPELALESWKILKRRPKLFAEVADSVRFTDGRSTEWQRYWKKNPVDHWINKKPSLFTVDEDRLIPSFNVPDELQNSLQEMVQELIDYRLASYEARIDAKSGGVTDGNVAPIEPSGTELPYFPSLRIACGHFRNSRAEQPEYRNLSVVHGRLDPGRHFIARASGNSMNGGKNPIEDGDYLLLERIKPSHAGSNRGKTIAIERIDEFGDTQYLLRNIEKSATGEYVLKAANPDYENIIVTPELIEQFHTFARLEAVIDPLEMAVGEEFSREEIPELFGATFNPGNWQSGHVFLPEPGVHILLVTLNKQGKIEQHRYVDHWIDEKTFHWQSQRSTTPESKRGRELINHRKLGFSIHLFVRENKLRNGKGAPFTYYGPVEYQSHEGSAPMSVVFKLQGG</sequence>
<dbReference type="SMART" id="SM00490">
    <property type="entry name" value="HELICc"/>
    <property type="match status" value="1"/>
</dbReference>
<dbReference type="GO" id="GO:0016787">
    <property type="term" value="F:hydrolase activity"/>
    <property type="evidence" value="ECO:0007669"/>
    <property type="project" value="InterPro"/>
</dbReference>
<dbReference type="Gene3D" id="3.40.50.150">
    <property type="entry name" value="Vaccinia Virus protein VP39"/>
    <property type="match status" value="1"/>
</dbReference>
<dbReference type="InterPro" id="IPR021835">
    <property type="entry name" value="DUF3427"/>
</dbReference>
<dbReference type="InterPro" id="IPR001650">
    <property type="entry name" value="Helicase_C-like"/>
</dbReference>
<dbReference type="InterPro" id="IPR025202">
    <property type="entry name" value="PLD-like_dom"/>
</dbReference>
<reference evidence="5" key="1">
    <citation type="submission" date="2016-10" db="EMBL/GenBank/DDBJ databases">
        <authorList>
            <person name="Varghese N."/>
            <person name="Submissions S."/>
        </authorList>
    </citation>
    <scope>NUCLEOTIDE SEQUENCE [LARGE SCALE GENOMIC DNA]</scope>
    <source>
        <strain evidence="5">CGMCC 1.6775</strain>
    </source>
</reference>
<dbReference type="InterPro" id="IPR039418">
    <property type="entry name" value="LexA-like"/>
</dbReference>